<proteinExistence type="predicted"/>
<sequence length="312" mass="35804">MGRKRKDHSSNRENKDHKLLKRLKRLERKLLAGDRYSRGPSQRSDPPDQNTLKPPDSAQENNLDPSVLEIIGARLDPERTFTAAIHEDLAIRIEEIIRKGLPTEERKSLMNKFPLPSNCIVLDPPKLNLEVKAFLQDAVIKRDVRISEKQWIITAALAATINLMIKVLHLDITERLEILESLNGAIRLLSDLQHNESVVRRSLIQKNLDTSVRDMLMSTVADEWLFSKDLEDKVKAVKTLASSMLYWPAQPWFPVFMALLQDDPIFFKPSINVLTSLDRQSHPVWEKITLVAGILSGQRSKGSMFRKRHWIS</sequence>
<reference evidence="2" key="1">
    <citation type="journal article" date="2018" name="Genome Res.">
        <title>The genomic architecture and molecular evolution of ant odorant receptors.</title>
        <authorList>
            <person name="McKenzie S.K."/>
            <person name="Kronauer D.J.C."/>
        </authorList>
    </citation>
    <scope>NUCLEOTIDE SEQUENCE [LARGE SCALE GENOMIC DNA]</scope>
    <source>
        <strain evidence="2">Clonal line C1</strain>
    </source>
</reference>
<gene>
    <name evidence="2" type="ORF">DMN91_008378</name>
</gene>
<evidence type="ECO:0000313" key="2">
    <source>
        <dbReference type="EMBL" id="RLU19819.1"/>
    </source>
</evidence>
<dbReference type="PANTHER" id="PTHR34239">
    <property type="entry name" value="APPLE DOMAIN-CONTAINING PROTEIN"/>
    <property type="match status" value="1"/>
</dbReference>
<dbReference type="EMBL" id="QOIP01000008">
    <property type="protein sequence ID" value="RLU19819.1"/>
    <property type="molecule type" value="Genomic_DNA"/>
</dbReference>
<feature type="compositionally biased region" description="Basic and acidic residues" evidence="1">
    <location>
        <begin position="8"/>
        <end position="17"/>
    </location>
</feature>
<reference evidence="2" key="2">
    <citation type="submission" date="2018-07" db="EMBL/GenBank/DDBJ databases">
        <authorList>
            <person name="Mckenzie S.K."/>
            <person name="Kronauer D.J.C."/>
        </authorList>
    </citation>
    <scope>NUCLEOTIDE SEQUENCE</scope>
    <source>
        <strain evidence="2">Clonal line C1</strain>
    </source>
</reference>
<dbReference type="OrthoDB" id="7701645at2759"/>
<feature type="region of interest" description="Disordered" evidence="1">
    <location>
        <begin position="1"/>
        <end position="20"/>
    </location>
</feature>
<dbReference type="AlphaFoldDB" id="A0A3L8DIR0"/>
<organism evidence="2">
    <name type="scientific">Ooceraea biroi</name>
    <name type="common">Clonal raider ant</name>
    <name type="synonym">Cerapachys biroi</name>
    <dbReference type="NCBI Taxonomy" id="2015173"/>
    <lineage>
        <taxon>Eukaryota</taxon>
        <taxon>Metazoa</taxon>
        <taxon>Ecdysozoa</taxon>
        <taxon>Arthropoda</taxon>
        <taxon>Hexapoda</taxon>
        <taxon>Insecta</taxon>
        <taxon>Pterygota</taxon>
        <taxon>Neoptera</taxon>
        <taxon>Endopterygota</taxon>
        <taxon>Hymenoptera</taxon>
        <taxon>Apocrita</taxon>
        <taxon>Aculeata</taxon>
        <taxon>Formicoidea</taxon>
        <taxon>Formicidae</taxon>
        <taxon>Dorylinae</taxon>
        <taxon>Ooceraea</taxon>
    </lineage>
</organism>
<comment type="caution">
    <text evidence="2">The sequence shown here is derived from an EMBL/GenBank/DDBJ whole genome shotgun (WGS) entry which is preliminary data.</text>
</comment>
<evidence type="ECO:0000256" key="1">
    <source>
        <dbReference type="SAM" id="MobiDB-lite"/>
    </source>
</evidence>
<feature type="region of interest" description="Disordered" evidence="1">
    <location>
        <begin position="30"/>
        <end position="63"/>
    </location>
</feature>
<dbReference type="Proteomes" id="UP000279307">
    <property type="component" value="Chromosome 8"/>
</dbReference>
<feature type="compositionally biased region" description="Polar residues" evidence="1">
    <location>
        <begin position="39"/>
        <end position="63"/>
    </location>
</feature>
<name>A0A3L8DIR0_OOCBI</name>
<accession>A0A3L8DIR0</accession>
<protein>
    <submittedName>
        <fullName evidence="2">Uncharacterized protein</fullName>
    </submittedName>
</protein>
<dbReference type="PANTHER" id="PTHR34239:SF2">
    <property type="entry name" value="TRANSPOSABLE ELEMENT P TRANSPOSASE_THAP9 CONSERVED DOMAIN-CONTAINING PROTEIN"/>
    <property type="match status" value="1"/>
</dbReference>